<dbReference type="InterPro" id="IPR036388">
    <property type="entry name" value="WH-like_DNA-bd_sf"/>
</dbReference>
<dbReference type="PANTHER" id="PTHR43712">
    <property type="entry name" value="PUTATIVE (AFU_ORTHOLOGUE AFUA_4G14580)-RELATED"/>
    <property type="match status" value="1"/>
</dbReference>
<organism evidence="5 6">
    <name type="scientific">Colletotrichum musicola</name>
    <dbReference type="NCBI Taxonomy" id="2175873"/>
    <lineage>
        <taxon>Eukaryota</taxon>
        <taxon>Fungi</taxon>
        <taxon>Dikarya</taxon>
        <taxon>Ascomycota</taxon>
        <taxon>Pezizomycotina</taxon>
        <taxon>Sordariomycetes</taxon>
        <taxon>Hypocreomycetidae</taxon>
        <taxon>Glomerellales</taxon>
        <taxon>Glomerellaceae</taxon>
        <taxon>Colletotrichum</taxon>
        <taxon>Colletotrichum orchidearum species complex</taxon>
    </lineage>
</organism>
<dbReference type="InterPro" id="IPR036390">
    <property type="entry name" value="WH_DNA-bd_sf"/>
</dbReference>
<dbReference type="OrthoDB" id="1606438at2759"/>
<dbReference type="GO" id="GO:0032259">
    <property type="term" value="P:methylation"/>
    <property type="evidence" value="ECO:0007669"/>
    <property type="project" value="UniProtKB-KW"/>
</dbReference>
<dbReference type="SUPFAM" id="SSF53335">
    <property type="entry name" value="S-adenosyl-L-methionine-dependent methyltransferases"/>
    <property type="match status" value="1"/>
</dbReference>
<evidence type="ECO:0000256" key="3">
    <source>
        <dbReference type="ARBA" id="ARBA00022691"/>
    </source>
</evidence>
<dbReference type="GO" id="GO:0008171">
    <property type="term" value="F:O-methyltransferase activity"/>
    <property type="evidence" value="ECO:0007669"/>
    <property type="project" value="InterPro"/>
</dbReference>
<dbReference type="Proteomes" id="UP000639643">
    <property type="component" value="Unassembled WGS sequence"/>
</dbReference>
<dbReference type="InterPro" id="IPR016461">
    <property type="entry name" value="COMT-like"/>
</dbReference>
<accession>A0A8H6K2E3</accession>
<evidence type="ECO:0000256" key="2">
    <source>
        <dbReference type="ARBA" id="ARBA00022679"/>
    </source>
</evidence>
<keyword evidence="3" id="KW-0949">S-adenosyl-L-methionine</keyword>
<proteinExistence type="predicted"/>
<evidence type="ECO:0000256" key="1">
    <source>
        <dbReference type="ARBA" id="ARBA00022603"/>
    </source>
</evidence>
<dbReference type="AlphaFoldDB" id="A0A8H6K2E3"/>
<protein>
    <submittedName>
        <fullName evidence="5">Sterigmatocystin 8-o-methyltransferase</fullName>
    </submittedName>
</protein>
<dbReference type="Gene3D" id="1.10.10.10">
    <property type="entry name" value="Winged helix-like DNA-binding domain superfamily/Winged helix DNA-binding domain"/>
    <property type="match status" value="1"/>
</dbReference>
<comment type="caution">
    <text evidence="5">The sequence shown here is derived from an EMBL/GenBank/DDBJ whole genome shotgun (WGS) entry which is preliminary data.</text>
</comment>
<evidence type="ECO:0000313" key="5">
    <source>
        <dbReference type="EMBL" id="KAF6823884.1"/>
    </source>
</evidence>
<gene>
    <name evidence="5" type="ORF">CMUS01_10505</name>
</gene>
<sequence>MAAPTQPTCTINELAARIGELSAEFSKFLADNKIQQPTFAADSVPNYEGLTGEAFLLRQKIIDATNDLSYLVQGPSESIFNYTHNCMPDAATLNILNHFNFWSAVPVDGDASYPEIAKHVDLPEEVVRRVLEHSITLRIFEETEPGKPFTTRVRHTARSAALAKNEGLQALVTALMNDVGPPMSILPHAIEKYQKGRTELREDMSESAFRLYHSGELSKGYKVSWDMLENDGEGENKGWRMRTFVKFMDYLKDIFQLEGLMKKAYDWEAAGKIKVVDLGGSGGHDGFLLAKEFPNLEITVQDLSKCQSSFDQNIPSELRGRVSFQAHNFFEPQTLQADVYLIKMILHDWPDAESFQILKNLTPAMRPGSKVLLIEYVGKQGTVEETAAAAAAMPKSINQMGTSTDLRMMALFSARERTVEAWKELFKRADERFDLVRVEANPLSFFLIIEAVWRG</sequence>
<reference evidence="5" key="1">
    <citation type="journal article" date="2020" name="Phytopathology">
        <title>Genome Sequence Resources of Colletotrichum truncatum, C. plurivorum, C. musicola, and C. sojae: Four Species Pathogenic to Soybean (Glycine max).</title>
        <authorList>
            <person name="Rogerio F."/>
            <person name="Boufleur T.R."/>
            <person name="Ciampi-Guillardi M."/>
            <person name="Sukno S.A."/>
            <person name="Thon M.R."/>
            <person name="Massola Junior N.S."/>
            <person name="Baroncelli R."/>
        </authorList>
    </citation>
    <scope>NUCLEOTIDE SEQUENCE</scope>
    <source>
        <strain evidence="5">LFN0074</strain>
    </source>
</reference>
<evidence type="ECO:0000259" key="4">
    <source>
        <dbReference type="Pfam" id="PF00891"/>
    </source>
</evidence>
<name>A0A8H6K2E3_9PEZI</name>
<dbReference type="SUPFAM" id="SSF46785">
    <property type="entry name" value="Winged helix' DNA-binding domain"/>
    <property type="match status" value="1"/>
</dbReference>
<dbReference type="EMBL" id="WIGM01000487">
    <property type="protein sequence ID" value="KAF6823884.1"/>
    <property type="molecule type" value="Genomic_DNA"/>
</dbReference>
<evidence type="ECO:0000313" key="6">
    <source>
        <dbReference type="Proteomes" id="UP000639643"/>
    </source>
</evidence>
<dbReference type="Pfam" id="PF00891">
    <property type="entry name" value="Methyltransf_2"/>
    <property type="match status" value="1"/>
</dbReference>
<dbReference type="PROSITE" id="PS51683">
    <property type="entry name" value="SAM_OMT_II"/>
    <property type="match status" value="1"/>
</dbReference>
<dbReference type="InterPro" id="IPR001077">
    <property type="entry name" value="COMT_C"/>
</dbReference>
<keyword evidence="2 5" id="KW-0808">Transferase</keyword>
<dbReference type="InterPro" id="IPR029063">
    <property type="entry name" value="SAM-dependent_MTases_sf"/>
</dbReference>
<keyword evidence="6" id="KW-1185">Reference proteome</keyword>
<dbReference type="PANTHER" id="PTHR43712:SF12">
    <property type="entry name" value="STERIGMATOCYSTIN 8-O-METHYLTRANSFERASE"/>
    <property type="match status" value="1"/>
</dbReference>
<dbReference type="Gene3D" id="3.40.50.150">
    <property type="entry name" value="Vaccinia Virus protein VP39"/>
    <property type="match status" value="1"/>
</dbReference>
<keyword evidence="1 5" id="KW-0489">Methyltransferase</keyword>
<feature type="domain" description="O-methyltransferase C-terminal" evidence="4">
    <location>
        <begin position="245"/>
        <end position="429"/>
    </location>
</feature>